<evidence type="ECO:0000313" key="3">
    <source>
        <dbReference type="Proteomes" id="UP000256429"/>
    </source>
</evidence>
<dbReference type="PANTHER" id="PTHR30212">
    <property type="entry name" value="PROTEIN YIIM"/>
    <property type="match status" value="1"/>
</dbReference>
<comment type="caution">
    <text evidence="2">The sequence shown here is derived from an EMBL/GenBank/DDBJ whole genome shotgun (WGS) entry which is preliminary data.</text>
</comment>
<dbReference type="InterPro" id="IPR052353">
    <property type="entry name" value="Benzoxazolinone_Detox_Enz"/>
</dbReference>
<dbReference type="PANTHER" id="PTHR30212:SF2">
    <property type="entry name" value="PROTEIN YIIM"/>
    <property type="match status" value="1"/>
</dbReference>
<reference evidence="2 3" key="1">
    <citation type="submission" date="2018-08" db="EMBL/GenBank/DDBJ databases">
        <title>Genomic Encyclopedia of Type Strains, Phase III (KMG-III): the genomes of soil and plant-associated and newly described type strains.</title>
        <authorList>
            <person name="Whitman W."/>
        </authorList>
    </citation>
    <scope>NUCLEOTIDE SEQUENCE [LARGE SCALE GENOMIC DNA]</scope>
    <source>
        <strain evidence="2 3">325-5</strain>
    </source>
</reference>
<feature type="domain" description="MOSC" evidence="1">
    <location>
        <begin position="28"/>
        <end position="163"/>
    </location>
</feature>
<dbReference type="SUPFAM" id="SSF50800">
    <property type="entry name" value="PK beta-barrel domain-like"/>
    <property type="match status" value="1"/>
</dbReference>
<proteinExistence type="predicted"/>
<dbReference type="PROSITE" id="PS51340">
    <property type="entry name" value="MOSC"/>
    <property type="match status" value="1"/>
</dbReference>
<keyword evidence="3" id="KW-1185">Reference proteome</keyword>
<dbReference type="OrthoDB" id="9786134at2"/>
<dbReference type="EMBL" id="QTTQ01000009">
    <property type="protein sequence ID" value="REE83424.1"/>
    <property type="molecule type" value="Genomic_DNA"/>
</dbReference>
<dbReference type="Gene3D" id="2.40.33.20">
    <property type="entry name" value="PK beta-barrel domain-like"/>
    <property type="match status" value="1"/>
</dbReference>
<dbReference type="RefSeq" id="WP_115878101.1">
    <property type="nucleotide sequence ID" value="NZ_QTTQ01000009.1"/>
</dbReference>
<evidence type="ECO:0000313" key="2">
    <source>
        <dbReference type="EMBL" id="REE83424.1"/>
    </source>
</evidence>
<organism evidence="2 3">
    <name type="scientific">Lutibacter oceani</name>
    <dbReference type="NCBI Taxonomy" id="1853311"/>
    <lineage>
        <taxon>Bacteria</taxon>
        <taxon>Pseudomonadati</taxon>
        <taxon>Bacteroidota</taxon>
        <taxon>Flavobacteriia</taxon>
        <taxon>Flavobacteriales</taxon>
        <taxon>Flavobacteriaceae</taxon>
        <taxon>Lutibacter</taxon>
    </lineage>
</organism>
<accession>A0A3D9S0S4</accession>
<dbReference type="GO" id="GO:0003824">
    <property type="term" value="F:catalytic activity"/>
    <property type="evidence" value="ECO:0007669"/>
    <property type="project" value="InterPro"/>
</dbReference>
<dbReference type="InterPro" id="IPR005302">
    <property type="entry name" value="MoCF_Sase_C"/>
</dbReference>
<dbReference type="GO" id="GO:0030151">
    <property type="term" value="F:molybdenum ion binding"/>
    <property type="evidence" value="ECO:0007669"/>
    <property type="project" value="InterPro"/>
</dbReference>
<dbReference type="InterPro" id="IPR011037">
    <property type="entry name" value="Pyrv_Knase-like_insert_dom_sf"/>
</dbReference>
<dbReference type="GO" id="GO:0030170">
    <property type="term" value="F:pyridoxal phosphate binding"/>
    <property type="evidence" value="ECO:0007669"/>
    <property type="project" value="InterPro"/>
</dbReference>
<sequence>MKVISVNLGEKKVINYKGKIVETGIFKYPVNYPIFLGEEDVVNDAVIDRKYHGGIEKAVYAYSENHYKYWKNIYPNLDWQYGMFGENLTISNLEETEIKVGNQYKIGESIIEVTKPREPCMKLGLRFKTQKVLKQFWNSTKSGIYFKVIATGNVQVGDQLILLRKDENSPTIAEVYETKK</sequence>
<gene>
    <name evidence="2" type="ORF">BX611_0715</name>
</gene>
<dbReference type="Proteomes" id="UP000256429">
    <property type="component" value="Unassembled WGS sequence"/>
</dbReference>
<protein>
    <submittedName>
        <fullName evidence="2">MOSC domain-containing protein YiiM</fullName>
    </submittedName>
</protein>
<dbReference type="AlphaFoldDB" id="A0A3D9S0S4"/>
<evidence type="ECO:0000259" key="1">
    <source>
        <dbReference type="PROSITE" id="PS51340"/>
    </source>
</evidence>
<name>A0A3D9S0S4_9FLAO</name>
<dbReference type="Pfam" id="PF03473">
    <property type="entry name" value="MOSC"/>
    <property type="match status" value="1"/>
</dbReference>